<dbReference type="EMBL" id="SLZQ01000003">
    <property type="protein sequence ID" value="TCS37931.1"/>
    <property type="molecule type" value="Genomic_DNA"/>
</dbReference>
<evidence type="ECO:0000313" key="1">
    <source>
        <dbReference type="EMBL" id="TCS37931.1"/>
    </source>
</evidence>
<dbReference type="RefSeq" id="WP_279389748.1">
    <property type="nucleotide sequence ID" value="NZ_SLZQ01000003.1"/>
</dbReference>
<dbReference type="AlphaFoldDB" id="A0A4R3HZX9"/>
<proteinExistence type="predicted"/>
<protein>
    <submittedName>
        <fullName evidence="1">Uncharacterized protein</fullName>
    </submittedName>
</protein>
<accession>A0A4R3HZX9</accession>
<organism evidence="1 2">
    <name type="scientific">Paucimonas lemoignei</name>
    <name type="common">Pseudomonas lemoignei</name>
    <dbReference type="NCBI Taxonomy" id="29443"/>
    <lineage>
        <taxon>Bacteria</taxon>
        <taxon>Pseudomonadati</taxon>
        <taxon>Pseudomonadota</taxon>
        <taxon>Betaproteobacteria</taxon>
        <taxon>Burkholderiales</taxon>
        <taxon>Burkholderiaceae</taxon>
        <taxon>Paucimonas</taxon>
    </lineage>
</organism>
<reference evidence="1 2" key="1">
    <citation type="submission" date="2019-03" db="EMBL/GenBank/DDBJ databases">
        <title>Genomic Encyclopedia of Type Strains, Phase IV (KMG-IV): sequencing the most valuable type-strain genomes for metagenomic binning, comparative biology and taxonomic classification.</title>
        <authorList>
            <person name="Goeker M."/>
        </authorList>
    </citation>
    <scope>NUCLEOTIDE SEQUENCE [LARGE SCALE GENOMIC DNA]</scope>
    <source>
        <strain evidence="1 2">DSM 7445</strain>
    </source>
</reference>
<evidence type="ECO:0000313" key="2">
    <source>
        <dbReference type="Proteomes" id="UP000295382"/>
    </source>
</evidence>
<keyword evidence="2" id="KW-1185">Reference proteome</keyword>
<comment type="caution">
    <text evidence="1">The sequence shown here is derived from an EMBL/GenBank/DDBJ whole genome shotgun (WGS) entry which is preliminary data.</text>
</comment>
<name>A0A4R3HZX9_PAULE</name>
<dbReference type="Proteomes" id="UP000295382">
    <property type="component" value="Unassembled WGS sequence"/>
</dbReference>
<gene>
    <name evidence="1" type="ORF">EDC30_103223</name>
</gene>
<sequence>MKTFIQSLKLVKVVAQCLTPCLACELYLLKIYLVVAPLLFIA</sequence>